<organism evidence="2 3">
    <name type="scientific">Olivibacter ginsenosidimutans</name>
    <dbReference type="NCBI Taxonomy" id="1176537"/>
    <lineage>
        <taxon>Bacteria</taxon>
        <taxon>Pseudomonadati</taxon>
        <taxon>Bacteroidota</taxon>
        <taxon>Sphingobacteriia</taxon>
        <taxon>Sphingobacteriales</taxon>
        <taxon>Sphingobacteriaceae</taxon>
        <taxon>Olivibacter</taxon>
    </lineage>
</organism>
<proteinExistence type="predicted"/>
<name>A0ABP9BG98_9SPHI</name>
<accession>A0ABP9BG98</accession>
<reference evidence="3" key="1">
    <citation type="journal article" date="2019" name="Int. J. Syst. Evol. Microbiol.">
        <title>The Global Catalogue of Microorganisms (GCM) 10K type strain sequencing project: providing services to taxonomists for standard genome sequencing and annotation.</title>
        <authorList>
            <consortium name="The Broad Institute Genomics Platform"/>
            <consortium name="The Broad Institute Genome Sequencing Center for Infectious Disease"/>
            <person name="Wu L."/>
            <person name="Ma J."/>
        </authorList>
    </citation>
    <scope>NUCLEOTIDE SEQUENCE [LARGE SCALE GENOMIC DNA]</scope>
    <source>
        <strain evidence="3">JCM 18200</strain>
    </source>
</reference>
<gene>
    <name evidence="2" type="ORF">GCM10023231_23130</name>
</gene>
<evidence type="ECO:0000313" key="3">
    <source>
        <dbReference type="Proteomes" id="UP001501411"/>
    </source>
</evidence>
<keyword evidence="3" id="KW-1185">Reference proteome</keyword>
<sequence length="360" mass="38260">MKKNAWNHKRIILTAALLTTVFSLFAQENSPAHIGIIYPLSTHGGKAEEYTNHLSLHAIAGLSGGERGLALYGGAGIIKGDAAGLQAAGLWNQVSGTLHGVQLAGVINLAQQANNGVQLAGVVNRSMGSTRAQLAGVSNIAYDANGLQAAGVGNLSGQVNGIQLAGVFNHATDVHGAQLAGVVNKAKQVTGIQLGVVNIADNSDYAIGLINLVKNGERSIGIETDEDLSTFVNFRSGGRVLYGILGIGFNPQYEQIRYGIQGGIGAKLLNTRNFRLAAEINSITLTDFDGHYFSKNGLRILPAIRIANNVYLYGGPSFNYVNTDNEDGKKLVKFELWDRQRKNDYQALNVGFMGGIQLML</sequence>
<evidence type="ECO:0000256" key="1">
    <source>
        <dbReference type="SAM" id="SignalP"/>
    </source>
</evidence>
<evidence type="ECO:0000313" key="2">
    <source>
        <dbReference type="EMBL" id="GAA4794148.1"/>
    </source>
</evidence>
<dbReference type="EMBL" id="BAABIQ010000035">
    <property type="protein sequence ID" value="GAA4794148.1"/>
    <property type="molecule type" value="Genomic_DNA"/>
</dbReference>
<keyword evidence="1" id="KW-0732">Signal</keyword>
<comment type="caution">
    <text evidence="2">The sequence shown here is derived from an EMBL/GenBank/DDBJ whole genome shotgun (WGS) entry which is preliminary data.</text>
</comment>
<feature type="chain" id="PRO_5045747516" evidence="1">
    <location>
        <begin position="27"/>
        <end position="360"/>
    </location>
</feature>
<protein>
    <submittedName>
        <fullName evidence="2">Uncharacterized protein</fullName>
    </submittedName>
</protein>
<dbReference type="Proteomes" id="UP001501411">
    <property type="component" value="Unassembled WGS sequence"/>
</dbReference>
<feature type="signal peptide" evidence="1">
    <location>
        <begin position="1"/>
        <end position="26"/>
    </location>
</feature>